<dbReference type="PROSITE" id="PS00041">
    <property type="entry name" value="HTH_ARAC_FAMILY_1"/>
    <property type="match status" value="1"/>
</dbReference>
<dbReference type="Gene3D" id="1.10.10.60">
    <property type="entry name" value="Homeodomain-like"/>
    <property type="match status" value="1"/>
</dbReference>
<keyword evidence="13" id="KW-0175">Coiled coil</keyword>
<dbReference type="GO" id="GO:0043565">
    <property type="term" value="F:sequence-specific DNA binding"/>
    <property type="evidence" value="ECO:0007669"/>
    <property type="project" value="InterPro"/>
</dbReference>
<dbReference type="CDD" id="cd00075">
    <property type="entry name" value="HATPase"/>
    <property type="match status" value="1"/>
</dbReference>
<dbReference type="SMART" id="SM00388">
    <property type="entry name" value="HisKA"/>
    <property type="match status" value="1"/>
</dbReference>
<dbReference type="SUPFAM" id="SSF53822">
    <property type="entry name" value="Periplasmic binding protein-like I"/>
    <property type="match status" value="1"/>
</dbReference>
<dbReference type="InterPro" id="IPR018060">
    <property type="entry name" value="HTH_AraC"/>
</dbReference>
<keyword evidence="3 12" id="KW-0597">Phosphoprotein</keyword>
<dbReference type="InterPro" id="IPR011006">
    <property type="entry name" value="CheY-like_superfamily"/>
</dbReference>
<accession>A0A4U0H1R0</accession>
<evidence type="ECO:0000259" key="17">
    <source>
        <dbReference type="PROSITE" id="PS50110"/>
    </source>
</evidence>
<dbReference type="InterPro" id="IPR001789">
    <property type="entry name" value="Sig_transdc_resp-reg_receiver"/>
</dbReference>
<evidence type="ECO:0000256" key="8">
    <source>
        <dbReference type="ARBA" id="ARBA00023012"/>
    </source>
</evidence>
<evidence type="ECO:0000256" key="6">
    <source>
        <dbReference type="ARBA" id="ARBA00022777"/>
    </source>
</evidence>
<evidence type="ECO:0000256" key="5">
    <source>
        <dbReference type="ARBA" id="ARBA00022741"/>
    </source>
</evidence>
<feature type="modified residue" description="4-aspartylphosphate" evidence="12">
    <location>
        <position position="733"/>
    </location>
</feature>
<evidence type="ECO:0000256" key="3">
    <source>
        <dbReference type="ARBA" id="ARBA00022553"/>
    </source>
</evidence>
<feature type="domain" description="Histidine kinase" evidence="16">
    <location>
        <begin position="423"/>
        <end position="638"/>
    </location>
</feature>
<dbReference type="Pfam" id="PF12833">
    <property type="entry name" value="HTH_18"/>
    <property type="match status" value="1"/>
</dbReference>
<dbReference type="PANTHER" id="PTHR43547">
    <property type="entry name" value="TWO-COMPONENT HISTIDINE KINASE"/>
    <property type="match status" value="1"/>
</dbReference>
<dbReference type="SMART" id="SM00342">
    <property type="entry name" value="HTH_ARAC"/>
    <property type="match status" value="1"/>
</dbReference>
<keyword evidence="6" id="KW-0418">Kinase</keyword>
<dbReference type="SUPFAM" id="SSF47384">
    <property type="entry name" value="Homodimeric domain of signal transducing histidine kinase"/>
    <property type="match status" value="1"/>
</dbReference>
<protein>
    <recommendedName>
        <fullName evidence="2">histidine kinase</fullName>
        <ecNumber evidence="2">2.7.13.3</ecNumber>
    </recommendedName>
</protein>
<dbReference type="EMBL" id="SUKA01000003">
    <property type="protein sequence ID" value="TJY65515.1"/>
    <property type="molecule type" value="Genomic_DNA"/>
</dbReference>
<reference evidence="18 19" key="1">
    <citation type="submission" date="2019-04" db="EMBL/GenBank/DDBJ databases">
        <title>Sphingobacterium olei sp. nov., isolated from oil-contaminated soil.</title>
        <authorList>
            <person name="Liu B."/>
        </authorList>
    </citation>
    <scope>NUCLEOTIDE SEQUENCE [LARGE SCALE GENOMIC DNA]</scope>
    <source>
        <strain evidence="18 19">Y3L14</strain>
    </source>
</reference>
<dbReference type="SMART" id="SM00387">
    <property type="entry name" value="HATPase_c"/>
    <property type="match status" value="1"/>
</dbReference>
<dbReference type="AlphaFoldDB" id="A0A4U0H1R0"/>
<dbReference type="FunFam" id="3.30.565.10:FF:000037">
    <property type="entry name" value="Hybrid sensor histidine kinase/response regulator"/>
    <property type="match status" value="1"/>
</dbReference>
<feature type="transmembrane region" description="Helical" evidence="14">
    <location>
        <begin position="358"/>
        <end position="379"/>
    </location>
</feature>
<keyword evidence="14" id="KW-0472">Membrane</keyword>
<evidence type="ECO:0000256" key="10">
    <source>
        <dbReference type="ARBA" id="ARBA00023125"/>
    </source>
</evidence>
<comment type="catalytic activity">
    <reaction evidence="1">
        <text>ATP + protein L-histidine = ADP + protein N-phospho-L-histidine.</text>
        <dbReference type="EC" id="2.7.13.3"/>
    </reaction>
</comment>
<keyword evidence="11" id="KW-0804">Transcription</keyword>
<name>A0A4U0H1R0_9SPHI</name>
<dbReference type="CDD" id="cd00082">
    <property type="entry name" value="HisKA"/>
    <property type="match status" value="1"/>
</dbReference>
<evidence type="ECO:0000259" key="16">
    <source>
        <dbReference type="PROSITE" id="PS50109"/>
    </source>
</evidence>
<dbReference type="CDD" id="cd06308">
    <property type="entry name" value="PBP1_sensor_kinase-like"/>
    <property type="match status" value="1"/>
</dbReference>
<evidence type="ECO:0000259" key="15">
    <source>
        <dbReference type="PROSITE" id="PS01124"/>
    </source>
</evidence>
<gene>
    <name evidence="18" type="ORF">FAZ19_10265</name>
</gene>
<evidence type="ECO:0000256" key="12">
    <source>
        <dbReference type="PROSITE-ProRule" id="PRU00169"/>
    </source>
</evidence>
<sequence length="938" mass="105096">MPQKSQNNVYCLIKSRRGMFKFSAICWLIVLLLISSCGQRQDQSKFVIAFSQCVGDDAWRKTMFDEMKRALSFYPDIEFVYRDAQGNNQNQIQQIRELLHENIDLLIVSPNEAEPLTPIVDSVFQMNIPVVVTDRKTSSGLYNAYVGADNTSIGRLAAQYTAQVLQNKGHIGIVTGLKGSSASIEREKGFREYLASTPLMHISIQLQGDWEKQRAYLQAKKHLDALLATDIILAFNDQMALGVKQALRESGSDEIPIIGVDALPGPGNGLEHITEGTLFASMLYPTGGTEAIRTAVAILEKNPYKRENILGTLVIDNENAGLMALQSDKIQEQQKDIDKRQELIVEQNRIYRSQKTTLNIVVASLVLAVVFGGISIIVIKSNWEKNKHLEVQNKEILSQQQRIMEMNLRIQEASEAKTNFFTNVSHEFKTPLTLILAPLEELEKETQLSREASEQLTRIRRNAKKLQHLVSNLIDIHRIDKATIKLQASPVQIDPFIQQTLANFKPLSQQQRISLSYTNKTIIKEIWIDEYLMEQVLSNLLSNAFKFTSIGGKISIVVDEDSLTGQLNIHVVDNGVGIPSSAIEHIFDAFYQGVQSPLGSGIGLAYVKEIVALHHGQITVDSKQDMGSSFTLSLPTGRAHLCDEEIKMGSEPVATYQPNKEDAADSTAELFDEKAASFHSSKSANILIIEDDSDVRHFLNTILDKEYNVLFAKNYADALTKIERSYPDLIISDIMLPDGSGFELLKQVKNNPHTAQIPVLLLSALDTDEAKVEGMELMADAYLTKPFHVAHLKAVIANLILSRKHLKERYTSVITSTDIVSGSGYTEQDKRFLQHLTTVVESRLGDQRLNVEEIASELNMSRVQLYRKTKNLLNCSVNDYLLQRRLQRAKHLIVEGLNINEIADKIGFSSPAYFTAAFKKQFGITPTAFKKTAIKRSF</sequence>
<dbReference type="Gene3D" id="3.40.50.2300">
    <property type="match status" value="3"/>
</dbReference>
<dbReference type="InterPro" id="IPR018062">
    <property type="entry name" value="HTH_AraC-typ_CS"/>
</dbReference>
<keyword evidence="9" id="KW-0805">Transcription regulation</keyword>
<evidence type="ECO:0000313" key="18">
    <source>
        <dbReference type="EMBL" id="TJY65515.1"/>
    </source>
</evidence>
<dbReference type="PROSITE" id="PS01124">
    <property type="entry name" value="HTH_ARAC_FAMILY_2"/>
    <property type="match status" value="1"/>
</dbReference>
<proteinExistence type="predicted"/>
<dbReference type="GO" id="GO:0000155">
    <property type="term" value="F:phosphorelay sensor kinase activity"/>
    <property type="evidence" value="ECO:0007669"/>
    <property type="project" value="InterPro"/>
</dbReference>
<keyword evidence="19" id="KW-1185">Reference proteome</keyword>
<keyword evidence="5" id="KW-0547">Nucleotide-binding</keyword>
<dbReference type="Pfam" id="PF00072">
    <property type="entry name" value="Response_reg"/>
    <property type="match status" value="1"/>
</dbReference>
<evidence type="ECO:0000313" key="19">
    <source>
        <dbReference type="Proteomes" id="UP000309872"/>
    </source>
</evidence>
<dbReference type="Gene3D" id="1.10.287.130">
    <property type="match status" value="1"/>
</dbReference>
<dbReference type="GO" id="GO:0005524">
    <property type="term" value="F:ATP binding"/>
    <property type="evidence" value="ECO:0007669"/>
    <property type="project" value="UniProtKB-KW"/>
</dbReference>
<dbReference type="Gene3D" id="3.30.565.10">
    <property type="entry name" value="Histidine kinase-like ATPase, C-terminal domain"/>
    <property type="match status" value="1"/>
</dbReference>
<evidence type="ECO:0000256" key="11">
    <source>
        <dbReference type="ARBA" id="ARBA00023163"/>
    </source>
</evidence>
<comment type="caution">
    <text evidence="18">The sequence shown here is derived from an EMBL/GenBank/DDBJ whole genome shotgun (WGS) entry which is preliminary data.</text>
</comment>
<dbReference type="Proteomes" id="UP000309872">
    <property type="component" value="Unassembled WGS sequence"/>
</dbReference>
<dbReference type="SUPFAM" id="SSF46689">
    <property type="entry name" value="Homeodomain-like"/>
    <property type="match status" value="1"/>
</dbReference>
<dbReference type="PROSITE" id="PS50109">
    <property type="entry name" value="HIS_KIN"/>
    <property type="match status" value="1"/>
</dbReference>
<dbReference type="CDD" id="cd17574">
    <property type="entry name" value="REC_OmpR"/>
    <property type="match status" value="1"/>
</dbReference>
<dbReference type="SUPFAM" id="SSF55874">
    <property type="entry name" value="ATPase domain of HSP90 chaperone/DNA topoisomerase II/histidine kinase"/>
    <property type="match status" value="1"/>
</dbReference>
<evidence type="ECO:0000256" key="9">
    <source>
        <dbReference type="ARBA" id="ARBA00023015"/>
    </source>
</evidence>
<evidence type="ECO:0000256" key="4">
    <source>
        <dbReference type="ARBA" id="ARBA00022679"/>
    </source>
</evidence>
<dbReference type="PANTHER" id="PTHR43547:SF2">
    <property type="entry name" value="HYBRID SIGNAL TRANSDUCTION HISTIDINE KINASE C"/>
    <property type="match status" value="1"/>
</dbReference>
<dbReference type="InterPro" id="IPR036097">
    <property type="entry name" value="HisK_dim/P_sf"/>
</dbReference>
<dbReference type="PROSITE" id="PS50110">
    <property type="entry name" value="RESPONSE_REGULATORY"/>
    <property type="match status" value="1"/>
</dbReference>
<dbReference type="InterPro" id="IPR005467">
    <property type="entry name" value="His_kinase_dom"/>
</dbReference>
<organism evidence="18 19">
    <name type="scientific">Sphingobacterium alkalisoli</name>
    <dbReference type="NCBI Taxonomy" id="1874115"/>
    <lineage>
        <taxon>Bacteria</taxon>
        <taxon>Pseudomonadati</taxon>
        <taxon>Bacteroidota</taxon>
        <taxon>Sphingobacteriia</taxon>
        <taxon>Sphingobacteriales</taxon>
        <taxon>Sphingobacteriaceae</taxon>
        <taxon>Sphingobacterium</taxon>
    </lineage>
</organism>
<dbReference type="SUPFAM" id="SSF52172">
    <property type="entry name" value="CheY-like"/>
    <property type="match status" value="1"/>
</dbReference>
<dbReference type="PRINTS" id="PR00344">
    <property type="entry name" value="BCTRLSENSOR"/>
</dbReference>
<evidence type="ECO:0000256" key="2">
    <source>
        <dbReference type="ARBA" id="ARBA00012438"/>
    </source>
</evidence>
<dbReference type="InterPro" id="IPR025997">
    <property type="entry name" value="SBP_2_dom"/>
</dbReference>
<dbReference type="InterPro" id="IPR009057">
    <property type="entry name" value="Homeodomain-like_sf"/>
</dbReference>
<feature type="domain" description="Response regulatory" evidence="17">
    <location>
        <begin position="685"/>
        <end position="800"/>
    </location>
</feature>
<dbReference type="InterPro" id="IPR036890">
    <property type="entry name" value="HATPase_C_sf"/>
</dbReference>
<keyword evidence="8" id="KW-0902">Two-component regulatory system</keyword>
<dbReference type="EC" id="2.7.13.3" evidence="2"/>
<keyword evidence="10" id="KW-0238">DNA-binding</keyword>
<dbReference type="InterPro" id="IPR003594">
    <property type="entry name" value="HATPase_dom"/>
</dbReference>
<dbReference type="Pfam" id="PF02518">
    <property type="entry name" value="HATPase_c"/>
    <property type="match status" value="1"/>
</dbReference>
<keyword evidence="14" id="KW-0812">Transmembrane</keyword>
<dbReference type="GO" id="GO:0003700">
    <property type="term" value="F:DNA-binding transcription factor activity"/>
    <property type="evidence" value="ECO:0007669"/>
    <property type="project" value="InterPro"/>
</dbReference>
<keyword evidence="7" id="KW-0067">ATP-binding</keyword>
<evidence type="ECO:0000256" key="1">
    <source>
        <dbReference type="ARBA" id="ARBA00000085"/>
    </source>
</evidence>
<dbReference type="Pfam" id="PF00512">
    <property type="entry name" value="HisKA"/>
    <property type="match status" value="1"/>
</dbReference>
<feature type="domain" description="HTH araC/xylS-type" evidence="15">
    <location>
        <begin position="834"/>
        <end position="932"/>
    </location>
</feature>
<dbReference type="InterPro" id="IPR028082">
    <property type="entry name" value="Peripla_BP_I"/>
</dbReference>
<keyword evidence="14" id="KW-1133">Transmembrane helix</keyword>
<keyword evidence="4" id="KW-0808">Transferase</keyword>
<feature type="coiled-coil region" evidence="13">
    <location>
        <begin position="396"/>
        <end position="469"/>
    </location>
</feature>
<dbReference type="InterPro" id="IPR003661">
    <property type="entry name" value="HisK_dim/P_dom"/>
</dbReference>
<dbReference type="InterPro" id="IPR004358">
    <property type="entry name" value="Sig_transdc_His_kin-like_C"/>
</dbReference>
<evidence type="ECO:0000256" key="14">
    <source>
        <dbReference type="SAM" id="Phobius"/>
    </source>
</evidence>
<dbReference type="SMART" id="SM00448">
    <property type="entry name" value="REC"/>
    <property type="match status" value="1"/>
</dbReference>
<dbReference type="Pfam" id="PF13407">
    <property type="entry name" value="Peripla_BP_4"/>
    <property type="match status" value="1"/>
</dbReference>
<dbReference type="RefSeq" id="WP_136820644.1">
    <property type="nucleotide sequence ID" value="NZ_BMJX01000003.1"/>
</dbReference>
<evidence type="ECO:0000256" key="7">
    <source>
        <dbReference type="ARBA" id="ARBA00022840"/>
    </source>
</evidence>
<dbReference type="OrthoDB" id="9809670at2"/>
<evidence type="ECO:0000256" key="13">
    <source>
        <dbReference type="SAM" id="Coils"/>
    </source>
</evidence>